<dbReference type="GeneTree" id="ENSGT00930000152412"/>
<dbReference type="InterPro" id="IPR001841">
    <property type="entry name" value="Znf_RING"/>
</dbReference>
<feature type="compositionally biased region" description="Low complexity" evidence="5">
    <location>
        <begin position="154"/>
        <end position="196"/>
    </location>
</feature>
<keyword evidence="8" id="KW-1185">Reference proteome</keyword>
<organism evidence="7 8">
    <name type="scientific">Ciona savignyi</name>
    <name type="common">Pacific transparent sea squirt</name>
    <dbReference type="NCBI Taxonomy" id="51511"/>
    <lineage>
        <taxon>Eukaryota</taxon>
        <taxon>Metazoa</taxon>
        <taxon>Chordata</taxon>
        <taxon>Tunicata</taxon>
        <taxon>Ascidiacea</taxon>
        <taxon>Phlebobranchia</taxon>
        <taxon>Cionidae</taxon>
        <taxon>Ciona</taxon>
    </lineage>
</organism>
<dbReference type="STRING" id="51511.ENSCSAVP00000012862"/>
<dbReference type="AlphaFoldDB" id="H2Z5K0"/>
<evidence type="ECO:0000256" key="1">
    <source>
        <dbReference type="ARBA" id="ARBA00022723"/>
    </source>
</evidence>
<keyword evidence="2 4" id="KW-0863">Zinc-finger</keyword>
<dbReference type="Ensembl" id="ENSCSAVT00000013011.1">
    <property type="protein sequence ID" value="ENSCSAVP00000012862.1"/>
    <property type="gene ID" value="ENSCSAVG00000007551.1"/>
</dbReference>
<feature type="domain" description="RING-type" evidence="6">
    <location>
        <begin position="19"/>
        <end position="63"/>
    </location>
</feature>
<feature type="region of interest" description="Disordered" evidence="5">
    <location>
        <begin position="125"/>
        <end position="216"/>
    </location>
</feature>
<reference evidence="7" key="3">
    <citation type="submission" date="2025-09" db="UniProtKB">
        <authorList>
            <consortium name="Ensembl"/>
        </authorList>
    </citation>
    <scope>IDENTIFICATION</scope>
</reference>
<keyword evidence="1" id="KW-0479">Metal-binding</keyword>
<accession>H2Z5K0</accession>
<dbReference type="InterPro" id="IPR027370">
    <property type="entry name" value="Znf-RING_euk"/>
</dbReference>
<dbReference type="HOGENOM" id="CLU_879845_0_0_1"/>
<reference evidence="7" key="2">
    <citation type="submission" date="2025-08" db="UniProtKB">
        <authorList>
            <consortium name="Ensembl"/>
        </authorList>
    </citation>
    <scope>IDENTIFICATION</scope>
</reference>
<dbReference type="InterPro" id="IPR013083">
    <property type="entry name" value="Znf_RING/FYVE/PHD"/>
</dbReference>
<name>H2Z5K0_CIOSA</name>
<evidence type="ECO:0000256" key="5">
    <source>
        <dbReference type="SAM" id="MobiDB-lite"/>
    </source>
</evidence>
<dbReference type="Gene3D" id="3.30.40.10">
    <property type="entry name" value="Zinc/RING finger domain, C3HC4 (zinc finger)"/>
    <property type="match status" value="1"/>
</dbReference>
<dbReference type="eggNOG" id="KOG2177">
    <property type="taxonomic scope" value="Eukaryota"/>
</dbReference>
<evidence type="ECO:0000313" key="7">
    <source>
        <dbReference type="Ensembl" id="ENSCSAVP00000012862.1"/>
    </source>
</evidence>
<dbReference type="SMART" id="SM00184">
    <property type="entry name" value="RING"/>
    <property type="match status" value="1"/>
</dbReference>
<dbReference type="InterPro" id="IPR047153">
    <property type="entry name" value="TRIM45/56/19-like"/>
</dbReference>
<evidence type="ECO:0000313" key="8">
    <source>
        <dbReference type="Proteomes" id="UP000007875"/>
    </source>
</evidence>
<dbReference type="SUPFAM" id="SSF57850">
    <property type="entry name" value="RING/U-box"/>
    <property type="match status" value="1"/>
</dbReference>
<dbReference type="InterPro" id="IPR017907">
    <property type="entry name" value="Znf_RING_CS"/>
</dbReference>
<evidence type="ECO:0000256" key="4">
    <source>
        <dbReference type="PROSITE-ProRule" id="PRU00175"/>
    </source>
</evidence>
<sequence>MASASKSFKNKLEDDLLTCPICCSLYSDPRVLKCQHSFCRSCLERSVKASRTNCNSINCAVCRKTTPLGRKRLQELPKNYVIIGLSQMVKDHKGNGGSSVDAEEPSMKENVVDVQQLVKVFNKKSISSKKKSGKDKNDNKLIPNVMDGGDDSSDFSTSASDFSSEFTPTDSDQSGSSGSSSGSSGSSGSSSASTESSSEDCDDSPEVLPPTPTMKSSLGIKIGMKVYVFSSRGKPHPGVVRVLEKFKRKPPGQTRVYAGVQLEKENTRLTTDDIEDMDDSYLFNWLMDFDEPCTVVRVDQCCPAKIIESVMK</sequence>
<evidence type="ECO:0000259" key="6">
    <source>
        <dbReference type="PROSITE" id="PS50089"/>
    </source>
</evidence>
<proteinExistence type="predicted"/>
<dbReference type="PANTHER" id="PTHR25462">
    <property type="entry name" value="BONUS, ISOFORM C-RELATED"/>
    <property type="match status" value="1"/>
</dbReference>
<dbReference type="PANTHER" id="PTHR25462:SF296">
    <property type="entry name" value="MEIOTIC P26, ISOFORM F"/>
    <property type="match status" value="1"/>
</dbReference>
<dbReference type="OMA" id="YLFNWLM"/>
<evidence type="ECO:0000256" key="3">
    <source>
        <dbReference type="ARBA" id="ARBA00022833"/>
    </source>
</evidence>
<dbReference type="Pfam" id="PF13445">
    <property type="entry name" value="zf-RING_UBOX"/>
    <property type="match status" value="1"/>
</dbReference>
<reference evidence="8" key="1">
    <citation type="submission" date="2003-08" db="EMBL/GenBank/DDBJ databases">
        <authorList>
            <person name="Birren B."/>
            <person name="Nusbaum C."/>
            <person name="Abebe A."/>
            <person name="Abouelleil A."/>
            <person name="Adekoya E."/>
            <person name="Ait-zahra M."/>
            <person name="Allen N."/>
            <person name="Allen T."/>
            <person name="An P."/>
            <person name="Anderson M."/>
            <person name="Anderson S."/>
            <person name="Arachchi H."/>
            <person name="Armbruster J."/>
            <person name="Bachantsang P."/>
            <person name="Baldwin J."/>
            <person name="Barry A."/>
            <person name="Bayul T."/>
            <person name="Blitshsteyn B."/>
            <person name="Bloom T."/>
            <person name="Blye J."/>
            <person name="Boguslavskiy L."/>
            <person name="Borowsky M."/>
            <person name="Boukhgalter B."/>
            <person name="Brunache A."/>
            <person name="Butler J."/>
            <person name="Calixte N."/>
            <person name="Calvo S."/>
            <person name="Camarata J."/>
            <person name="Campo K."/>
            <person name="Chang J."/>
            <person name="Cheshatsang Y."/>
            <person name="Citroen M."/>
            <person name="Collymore A."/>
            <person name="Considine T."/>
            <person name="Cook A."/>
            <person name="Cooke P."/>
            <person name="Corum B."/>
            <person name="Cuomo C."/>
            <person name="David R."/>
            <person name="Dawoe T."/>
            <person name="Degray S."/>
            <person name="Dodge S."/>
            <person name="Dooley K."/>
            <person name="Dorje P."/>
            <person name="Dorjee K."/>
            <person name="Dorris L."/>
            <person name="Duffey N."/>
            <person name="Dupes A."/>
            <person name="Elkins T."/>
            <person name="Engels R."/>
            <person name="Erickson J."/>
            <person name="Farina A."/>
            <person name="Faro S."/>
            <person name="Ferreira P."/>
            <person name="Fischer H."/>
            <person name="Fitzgerald M."/>
            <person name="Foley K."/>
            <person name="Gage D."/>
            <person name="Galagan J."/>
            <person name="Gearin G."/>
            <person name="Gnerre S."/>
            <person name="Gnirke A."/>
            <person name="Goyette A."/>
            <person name="Graham J."/>
            <person name="Grandbois E."/>
            <person name="Gyaltsen K."/>
            <person name="Hafez N."/>
            <person name="Hagopian D."/>
            <person name="Hagos B."/>
            <person name="Hall J."/>
            <person name="Hatcher B."/>
            <person name="Heller A."/>
            <person name="Higgins H."/>
            <person name="Honan T."/>
            <person name="Horn A."/>
            <person name="Houde N."/>
            <person name="Hughes L."/>
            <person name="Hulme W."/>
            <person name="Husby E."/>
            <person name="Iliev I."/>
            <person name="Jaffe D."/>
            <person name="Jones C."/>
            <person name="Kamal M."/>
            <person name="Kamat A."/>
            <person name="Kamvysselis M."/>
            <person name="Karlsson E."/>
            <person name="Kells C."/>
            <person name="Kieu A."/>
            <person name="Kisner P."/>
            <person name="Kodira C."/>
            <person name="Kulbokas E."/>
            <person name="Labutti K."/>
            <person name="Lama D."/>
            <person name="Landers T."/>
            <person name="Leger J."/>
            <person name="Levine S."/>
            <person name="Lewis D."/>
            <person name="Lewis T."/>
            <person name="Lindblad-toh K."/>
            <person name="Liu X."/>
            <person name="Lokyitsang T."/>
            <person name="Lokyitsang Y."/>
            <person name="Lucien O."/>
            <person name="Lui A."/>
            <person name="Ma L.J."/>
            <person name="Mabbitt R."/>
            <person name="Macdonald J."/>
            <person name="Maclean C."/>
            <person name="Major J."/>
            <person name="Manning J."/>
            <person name="Marabella R."/>
            <person name="Maru K."/>
            <person name="Matthews C."/>
            <person name="Mauceli E."/>
            <person name="Mccarthy M."/>
            <person name="Mcdonough S."/>
            <person name="Mcghee T."/>
            <person name="Meldrim J."/>
            <person name="Meneus L."/>
            <person name="Mesirov J."/>
            <person name="Mihalev A."/>
            <person name="Mihova T."/>
            <person name="Mikkelsen T."/>
            <person name="Mlenga V."/>
            <person name="Moru K."/>
            <person name="Mozes J."/>
            <person name="Mulrain L."/>
            <person name="Munson G."/>
            <person name="Naylor J."/>
            <person name="Newes C."/>
            <person name="Nguyen C."/>
            <person name="Nguyen N."/>
            <person name="Nguyen T."/>
            <person name="Nicol R."/>
            <person name="Nielsen C."/>
            <person name="Nizzari M."/>
            <person name="Norbu C."/>
            <person name="Norbu N."/>
            <person name="O'donnell P."/>
            <person name="Okoawo O."/>
            <person name="O'leary S."/>
            <person name="Omotosho B."/>
            <person name="O'neill K."/>
            <person name="Osman S."/>
            <person name="Parker S."/>
            <person name="Perrin D."/>
            <person name="Phunkhang P."/>
            <person name="Piqani B."/>
            <person name="Purcell S."/>
            <person name="Rachupka T."/>
            <person name="Ramasamy U."/>
            <person name="Rameau R."/>
            <person name="Ray V."/>
            <person name="Raymond C."/>
            <person name="Retta R."/>
            <person name="Richardson S."/>
            <person name="Rise C."/>
            <person name="Rodriguez J."/>
            <person name="Rogers J."/>
            <person name="Rogov P."/>
            <person name="Rutman M."/>
            <person name="Schupbach R."/>
            <person name="Seaman C."/>
            <person name="Settipalli S."/>
            <person name="Sharpe T."/>
            <person name="Sheridan J."/>
            <person name="Sherpa N."/>
            <person name="Shi J."/>
            <person name="Smirnov S."/>
            <person name="Smith C."/>
            <person name="Sougnez C."/>
            <person name="Spencer B."/>
            <person name="Stalker J."/>
            <person name="Stange-thomann N."/>
            <person name="Stavropoulos S."/>
            <person name="Stetson K."/>
            <person name="Stone C."/>
            <person name="Stone S."/>
            <person name="Stubbs M."/>
            <person name="Talamas J."/>
            <person name="Tchuinga P."/>
            <person name="Tenzing P."/>
            <person name="Tesfaye S."/>
            <person name="Theodore J."/>
            <person name="Thoulutsang Y."/>
            <person name="Topham K."/>
            <person name="Towey S."/>
            <person name="Tsamla T."/>
            <person name="Tsomo N."/>
            <person name="Vallee D."/>
            <person name="Vassiliev H."/>
            <person name="Venkataraman V."/>
            <person name="Vinson J."/>
            <person name="Vo A."/>
            <person name="Wade C."/>
            <person name="Wang S."/>
            <person name="Wangchuk T."/>
            <person name="Wangdi T."/>
            <person name="Whittaker C."/>
            <person name="Wilkinson J."/>
            <person name="Wu Y."/>
            <person name="Wyman D."/>
            <person name="Yadav S."/>
            <person name="Yang S."/>
            <person name="Yang X."/>
            <person name="Yeager S."/>
            <person name="Yee E."/>
            <person name="Young G."/>
            <person name="Zainoun J."/>
            <person name="Zembeck L."/>
            <person name="Zimmer A."/>
            <person name="Zody M."/>
            <person name="Lander E."/>
        </authorList>
    </citation>
    <scope>NUCLEOTIDE SEQUENCE [LARGE SCALE GENOMIC DNA]</scope>
</reference>
<evidence type="ECO:0000256" key="2">
    <source>
        <dbReference type="ARBA" id="ARBA00022771"/>
    </source>
</evidence>
<protein>
    <recommendedName>
        <fullName evidence="6">RING-type domain-containing protein</fullName>
    </recommendedName>
</protein>
<keyword evidence="3" id="KW-0862">Zinc</keyword>
<dbReference type="PROSITE" id="PS00518">
    <property type="entry name" value="ZF_RING_1"/>
    <property type="match status" value="1"/>
</dbReference>
<dbReference type="InParanoid" id="H2Z5K0"/>
<dbReference type="GO" id="GO:0008270">
    <property type="term" value="F:zinc ion binding"/>
    <property type="evidence" value="ECO:0007669"/>
    <property type="project" value="UniProtKB-KW"/>
</dbReference>
<dbReference type="PROSITE" id="PS50089">
    <property type="entry name" value="ZF_RING_2"/>
    <property type="match status" value="1"/>
</dbReference>
<dbReference type="Proteomes" id="UP000007875">
    <property type="component" value="Unassembled WGS sequence"/>
</dbReference>